<organism evidence="1">
    <name type="scientific">Arundo donax</name>
    <name type="common">Giant reed</name>
    <name type="synonym">Donax arundinaceus</name>
    <dbReference type="NCBI Taxonomy" id="35708"/>
    <lineage>
        <taxon>Eukaryota</taxon>
        <taxon>Viridiplantae</taxon>
        <taxon>Streptophyta</taxon>
        <taxon>Embryophyta</taxon>
        <taxon>Tracheophyta</taxon>
        <taxon>Spermatophyta</taxon>
        <taxon>Magnoliopsida</taxon>
        <taxon>Liliopsida</taxon>
        <taxon>Poales</taxon>
        <taxon>Poaceae</taxon>
        <taxon>PACMAD clade</taxon>
        <taxon>Arundinoideae</taxon>
        <taxon>Arundineae</taxon>
        <taxon>Arundo</taxon>
    </lineage>
</organism>
<reference evidence="1" key="2">
    <citation type="journal article" date="2015" name="Data Brief">
        <title>Shoot transcriptome of the giant reed, Arundo donax.</title>
        <authorList>
            <person name="Barrero R.A."/>
            <person name="Guerrero F.D."/>
            <person name="Moolhuijzen P."/>
            <person name="Goolsby J.A."/>
            <person name="Tidwell J."/>
            <person name="Bellgard S.E."/>
            <person name="Bellgard M.I."/>
        </authorList>
    </citation>
    <scope>NUCLEOTIDE SEQUENCE</scope>
    <source>
        <tissue evidence="1">Shoot tissue taken approximately 20 cm above the soil surface</tissue>
    </source>
</reference>
<protein>
    <submittedName>
        <fullName evidence="1">Uncharacterized protein</fullName>
    </submittedName>
</protein>
<proteinExistence type="predicted"/>
<name>A0A0A9FYX8_ARUDO</name>
<sequence length="43" mass="5028">MRPRVPRRLRRPVARQVARLPPLPRRGGRLIELMVLLLAPPPR</sequence>
<dbReference type="EMBL" id="GBRH01184333">
    <property type="protein sequence ID" value="JAE13563.1"/>
    <property type="molecule type" value="Transcribed_RNA"/>
</dbReference>
<evidence type="ECO:0000313" key="1">
    <source>
        <dbReference type="EMBL" id="JAE13563.1"/>
    </source>
</evidence>
<accession>A0A0A9FYX8</accession>
<dbReference type="AlphaFoldDB" id="A0A0A9FYX8"/>
<reference evidence="1" key="1">
    <citation type="submission" date="2014-09" db="EMBL/GenBank/DDBJ databases">
        <authorList>
            <person name="Magalhaes I.L.F."/>
            <person name="Oliveira U."/>
            <person name="Santos F.R."/>
            <person name="Vidigal T.H.D.A."/>
            <person name="Brescovit A.D."/>
            <person name="Santos A.J."/>
        </authorList>
    </citation>
    <scope>NUCLEOTIDE SEQUENCE</scope>
    <source>
        <tissue evidence="1">Shoot tissue taken approximately 20 cm above the soil surface</tissue>
    </source>
</reference>